<dbReference type="Gene3D" id="3.40.50.1170">
    <property type="entry name" value="L-asparaginase, N-terminal domain"/>
    <property type="match status" value="1"/>
</dbReference>
<accession>A0A644YL71</accession>
<dbReference type="SUPFAM" id="SSF53774">
    <property type="entry name" value="Glutaminase/Asparaginase"/>
    <property type="match status" value="1"/>
</dbReference>
<dbReference type="SMART" id="SM00870">
    <property type="entry name" value="Asparaginase"/>
    <property type="match status" value="1"/>
</dbReference>
<dbReference type="PIRSF" id="PIRSF500176">
    <property type="entry name" value="L_ASNase"/>
    <property type="match status" value="1"/>
</dbReference>
<dbReference type="PRINTS" id="PR00139">
    <property type="entry name" value="ASNGLNASE"/>
</dbReference>
<dbReference type="PIRSF" id="PIRSF001220">
    <property type="entry name" value="L-ASNase_gatD"/>
    <property type="match status" value="1"/>
</dbReference>
<dbReference type="InterPro" id="IPR027475">
    <property type="entry name" value="Asparaginase/glutaminase_AS2"/>
</dbReference>
<evidence type="ECO:0000256" key="1">
    <source>
        <dbReference type="ARBA" id="ARBA00010518"/>
    </source>
</evidence>
<dbReference type="PANTHER" id="PTHR11707:SF28">
    <property type="entry name" value="60 KDA LYSOPHOSPHOLIPASE"/>
    <property type="match status" value="1"/>
</dbReference>
<dbReference type="InterPro" id="IPR027474">
    <property type="entry name" value="L-asparaginase_N"/>
</dbReference>
<dbReference type="InterPro" id="IPR036152">
    <property type="entry name" value="Asp/glu_Ase-like_sf"/>
</dbReference>
<dbReference type="NCBIfam" id="TIGR00520">
    <property type="entry name" value="asnASE_II"/>
    <property type="match status" value="1"/>
</dbReference>
<feature type="domain" description="Asparaginase/glutaminase C-terminal" evidence="4">
    <location>
        <begin position="320"/>
        <end position="430"/>
    </location>
</feature>
<keyword evidence="2" id="KW-0378">Hydrolase</keyword>
<dbReference type="InterPro" id="IPR027473">
    <property type="entry name" value="L-asparaginase_C"/>
</dbReference>
<dbReference type="PROSITE" id="PS51732">
    <property type="entry name" value="ASN_GLN_ASE_3"/>
    <property type="match status" value="1"/>
</dbReference>
<evidence type="ECO:0000256" key="2">
    <source>
        <dbReference type="ARBA" id="ARBA00022801"/>
    </source>
</evidence>
<evidence type="ECO:0000259" key="3">
    <source>
        <dbReference type="Pfam" id="PF00710"/>
    </source>
</evidence>
<organism evidence="5">
    <name type="scientific">bioreactor metagenome</name>
    <dbReference type="NCBI Taxonomy" id="1076179"/>
    <lineage>
        <taxon>unclassified sequences</taxon>
        <taxon>metagenomes</taxon>
        <taxon>ecological metagenomes</taxon>
    </lineage>
</organism>
<name>A0A644YL71_9ZZZZ</name>
<dbReference type="PROSITE" id="PS00917">
    <property type="entry name" value="ASN_GLN_ASE_2"/>
    <property type="match status" value="1"/>
</dbReference>
<dbReference type="InterPro" id="IPR020827">
    <property type="entry name" value="Asparaginase/glutaminase_AS1"/>
</dbReference>
<dbReference type="FunFam" id="3.40.50.1170:FF:000001">
    <property type="entry name" value="L-asparaginase 2"/>
    <property type="match status" value="1"/>
</dbReference>
<feature type="domain" description="L-asparaginase N-terminal" evidence="3">
    <location>
        <begin position="108"/>
        <end position="299"/>
    </location>
</feature>
<sequence length="433" mass="45967">MYEKQTNESFVIKMPMIFEGMPRCLTSRHAALSEARGAQPTRPFAQRRDFPLSGAKMVIQSFRKSVAATAVAVSLLSGFAAIPSLSFAQDSSAASAAATQAAAAAKPNVVVLATGGTIAGAGASAMNSATYSAAKVPVDKLLAGLPELNNVANVKGEQVFQIASESFTNDNLLTLAKRVSALVKQSDVDGVVITHGTDTLAETAYFLSLTVATDKPIVVVGSMRPGTALSADGALNLVNAVSVAGAKDSKGKGVFVTMNDEIQTARDVNKDINIKTGAFVSQWGPLGMVVEGKNYWFRAPVKRHTTQSEFNIDSIDKLPQVDVVYSYGNVQPTAVNALVDSGAKAIVHAGTGNGSVADRMVKPLQDARAKGVQIVRSSRVPYGFVLRNAEQPDDKYDWVVAHDLRPEKARILTMLALSKGADSKALQRMFWEY</sequence>
<proteinExistence type="inferred from homology"/>
<comment type="caution">
    <text evidence="5">The sequence shown here is derived from an EMBL/GenBank/DDBJ whole genome shotgun (WGS) entry which is preliminary data.</text>
</comment>
<dbReference type="InterPro" id="IPR004550">
    <property type="entry name" value="AsnASE_II"/>
</dbReference>
<comment type="similarity">
    <text evidence="1">Belongs to the asparaginase 1 family.</text>
</comment>
<dbReference type="InterPro" id="IPR040919">
    <property type="entry name" value="Asparaginase_C"/>
</dbReference>
<dbReference type="InterPro" id="IPR037152">
    <property type="entry name" value="L-asparaginase_N_sf"/>
</dbReference>
<dbReference type="Pfam" id="PF00710">
    <property type="entry name" value="Asparaginase"/>
    <property type="match status" value="1"/>
</dbReference>
<dbReference type="PROSITE" id="PS00144">
    <property type="entry name" value="ASN_GLN_ASE_1"/>
    <property type="match status" value="1"/>
</dbReference>
<dbReference type="AlphaFoldDB" id="A0A644YL71"/>
<dbReference type="InterPro" id="IPR006034">
    <property type="entry name" value="Asparaginase/glutaminase-like"/>
</dbReference>
<dbReference type="PANTHER" id="PTHR11707">
    <property type="entry name" value="L-ASPARAGINASE"/>
    <property type="match status" value="1"/>
</dbReference>
<dbReference type="GO" id="GO:0004067">
    <property type="term" value="F:asparaginase activity"/>
    <property type="evidence" value="ECO:0007669"/>
    <property type="project" value="InterPro"/>
</dbReference>
<dbReference type="EMBL" id="VSSQ01005307">
    <property type="protein sequence ID" value="MPM28631.1"/>
    <property type="molecule type" value="Genomic_DNA"/>
</dbReference>
<dbReference type="Gene3D" id="3.40.50.40">
    <property type="match status" value="1"/>
</dbReference>
<protein>
    <submittedName>
        <fullName evidence="5">Uncharacterized protein</fullName>
    </submittedName>
</protein>
<evidence type="ECO:0000313" key="5">
    <source>
        <dbReference type="EMBL" id="MPM28631.1"/>
    </source>
</evidence>
<evidence type="ECO:0000259" key="4">
    <source>
        <dbReference type="Pfam" id="PF17763"/>
    </source>
</evidence>
<dbReference type="Pfam" id="PF17763">
    <property type="entry name" value="Asparaginase_C"/>
    <property type="match status" value="1"/>
</dbReference>
<dbReference type="GO" id="GO:0006528">
    <property type="term" value="P:asparagine metabolic process"/>
    <property type="evidence" value="ECO:0007669"/>
    <property type="project" value="InterPro"/>
</dbReference>
<reference evidence="5" key="1">
    <citation type="submission" date="2019-08" db="EMBL/GenBank/DDBJ databases">
        <authorList>
            <person name="Kucharzyk K."/>
            <person name="Murdoch R.W."/>
            <person name="Higgins S."/>
            <person name="Loffler F."/>
        </authorList>
    </citation>
    <scope>NUCLEOTIDE SEQUENCE</scope>
</reference>
<gene>
    <name evidence="5" type="ORF">SDC9_75157</name>
</gene>
<dbReference type="CDD" id="cd00411">
    <property type="entry name" value="L-asparaginase_like"/>
    <property type="match status" value="1"/>
</dbReference>